<keyword evidence="2" id="KW-1185">Reference proteome</keyword>
<proteinExistence type="predicted"/>
<accession>A0A2M9ZWF7</accession>
<gene>
    <name evidence="1" type="ORF">CH365_13025</name>
</gene>
<comment type="caution">
    <text evidence="1">The sequence shown here is derived from an EMBL/GenBank/DDBJ whole genome shotgun (WGS) entry which is preliminary data.</text>
</comment>
<dbReference type="Proteomes" id="UP000231843">
    <property type="component" value="Unassembled WGS sequence"/>
</dbReference>
<organism evidence="1 2">
    <name type="scientific">Leptospira neocaledonica</name>
    <dbReference type="NCBI Taxonomy" id="2023192"/>
    <lineage>
        <taxon>Bacteria</taxon>
        <taxon>Pseudomonadati</taxon>
        <taxon>Spirochaetota</taxon>
        <taxon>Spirochaetia</taxon>
        <taxon>Leptospirales</taxon>
        <taxon>Leptospiraceae</taxon>
        <taxon>Leptospira</taxon>
    </lineage>
</organism>
<dbReference type="OrthoDB" id="1364612at2"/>
<evidence type="ECO:0000313" key="2">
    <source>
        <dbReference type="Proteomes" id="UP000231843"/>
    </source>
</evidence>
<dbReference type="RefSeq" id="WP_100769016.1">
    <property type="nucleotide sequence ID" value="NZ_NPEA01000007.1"/>
</dbReference>
<evidence type="ECO:0000313" key="1">
    <source>
        <dbReference type="EMBL" id="PJZ76311.1"/>
    </source>
</evidence>
<protein>
    <submittedName>
        <fullName evidence="1">Uncharacterized protein</fullName>
    </submittedName>
</protein>
<dbReference type="AlphaFoldDB" id="A0A2M9ZWF7"/>
<dbReference type="EMBL" id="NPEA01000007">
    <property type="protein sequence ID" value="PJZ76311.1"/>
    <property type="molecule type" value="Genomic_DNA"/>
</dbReference>
<reference evidence="1 2" key="1">
    <citation type="submission" date="2017-07" db="EMBL/GenBank/DDBJ databases">
        <title>Leptospira spp. isolated from tropical soils.</title>
        <authorList>
            <person name="Thibeaux R."/>
            <person name="Iraola G."/>
            <person name="Ferres I."/>
            <person name="Bierque E."/>
            <person name="Girault D."/>
            <person name="Soupe-Gilbert M.-E."/>
            <person name="Picardeau M."/>
            <person name="Goarant C."/>
        </authorList>
    </citation>
    <scope>NUCLEOTIDE SEQUENCE [LARGE SCALE GENOMIC DNA]</scope>
    <source>
        <strain evidence="1 2">ES4-C-A1</strain>
    </source>
</reference>
<name>A0A2M9ZWF7_9LEPT</name>
<sequence length="330" mass="37997">MLQKIFIIVSFFLLSTHAIEAYEISQIVLKQEDVRKYEVLKRYDSLWESGCKVVEAGKPTILSNQVLLFYERPEIYEQIIGRVEKAHISLQCGKKISSILYFKFPNASLADKNLGFIESLIWGKEGISKLHPERIQKYSNIIAIFSSSDSSVIDYLQLGKVIYLDVPTETIEKISARYKCGKVNSDYCEALAQIPKYRQMIFPTDSSKANFAIIWQLKPDKTVETSYLYARFEKNKIGIQDVRPDNPQEEKEMTAMMKGTLPPTKELLEFVSTLKLQYLEIENYGGSYRMHLDGNVFALYPMGKKVYFIVTAEHFDDTPNTTFVGYFLNP</sequence>